<evidence type="ECO:0000256" key="1">
    <source>
        <dbReference type="SAM" id="MobiDB-lite"/>
    </source>
</evidence>
<proteinExistence type="predicted"/>
<evidence type="ECO:0000313" key="3">
    <source>
        <dbReference type="Proteomes" id="UP000779507"/>
    </source>
</evidence>
<name>A0ABX2FUR6_9BACT</name>
<feature type="region of interest" description="Disordered" evidence="1">
    <location>
        <begin position="91"/>
        <end position="139"/>
    </location>
</feature>
<evidence type="ECO:0000313" key="2">
    <source>
        <dbReference type="EMBL" id="NRT20722.1"/>
    </source>
</evidence>
<sequence length="139" mass="14952">MKLLLDEDPDVKLRFRFGPRHEVSTVQQMGWLGKKNGELLRLMLSSGFEALLTGDQNLPYRQNWQQYPFAVVVLSGTPRKVRYSFAAAAPSTGATGAAGAGRRGTRSGGSTAITLQCSAAGKREESSRSPAAEPLGNAR</sequence>
<reference evidence="2 3" key="1">
    <citation type="submission" date="2020-05" db="EMBL/GenBank/DDBJ databases">
        <title>Genomic Encyclopedia of Type Strains, Phase IV (KMG-V): Genome sequencing to study the core and pangenomes of soil and plant-associated prokaryotes.</title>
        <authorList>
            <person name="Whitman W."/>
        </authorList>
    </citation>
    <scope>NUCLEOTIDE SEQUENCE [LARGE SCALE GENOMIC DNA]</scope>
    <source>
        <strain evidence="2 3">9A</strain>
    </source>
</reference>
<dbReference type="RefSeq" id="WP_173811492.1">
    <property type="nucleotide sequence ID" value="NZ_JABSNP010000020.1"/>
</dbReference>
<organism evidence="2 3">
    <name type="scientific">Hymenobacter caeli</name>
    <dbReference type="NCBI Taxonomy" id="2735894"/>
    <lineage>
        <taxon>Bacteria</taxon>
        <taxon>Pseudomonadati</taxon>
        <taxon>Bacteroidota</taxon>
        <taxon>Cytophagia</taxon>
        <taxon>Cytophagales</taxon>
        <taxon>Hymenobacteraceae</taxon>
        <taxon>Hymenobacter</taxon>
    </lineage>
</organism>
<accession>A0ABX2FUR6</accession>
<protein>
    <recommendedName>
        <fullName evidence="4">VapC45 PIN like domain-containing protein</fullName>
    </recommendedName>
</protein>
<evidence type="ECO:0008006" key="4">
    <source>
        <dbReference type="Google" id="ProtNLM"/>
    </source>
</evidence>
<gene>
    <name evidence="2" type="ORF">HNP98_003566</name>
</gene>
<dbReference type="EMBL" id="JABSNP010000020">
    <property type="protein sequence ID" value="NRT20722.1"/>
    <property type="molecule type" value="Genomic_DNA"/>
</dbReference>
<comment type="caution">
    <text evidence="2">The sequence shown here is derived from an EMBL/GenBank/DDBJ whole genome shotgun (WGS) entry which is preliminary data.</text>
</comment>
<dbReference type="Proteomes" id="UP000779507">
    <property type="component" value="Unassembled WGS sequence"/>
</dbReference>
<keyword evidence="3" id="KW-1185">Reference proteome</keyword>